<dbReference type="EMBL" id="CM000832">
    <property type="protein sequence ID" value="EET08457.1"/>
    <property type="molecule type" value="Genomic_DNA"/>
</dbReference>
<accession>A0A0E1WFU5</accession>
<dbReference type="HOGENOM" id="CLU_2951389_0_0_4"/>
<protein>
    <submittedName>
        <fullName evidence="1">Uncharacterized protein</fullName>
    </submittedName>
</protein>
<proteinExistence type="predicted"/>
<name>A0A0E1WFU5_BURPE</name>
<organism evidence="1">
    <name type="scientific">Burkholderia pseudomallei 1710a</name>
    <dbReference type="NCBI Taxonomy" id="320371"/>
    <lineage>
        <taxon>Bacteria</taxon>
        <taxon>Pseudomonadati</taxon>
        <taxon>Pseudomonadota</taxon>
        <taxon>Betaproteobacteria</taxon>
        <taxon>Burkholderiales</taxon>
        <taxon>Burkholderiaceae</taxon>
        <taxon>Burkholderia</taxon>
        <taxon>pseudomallei group</taxon>
    </lineage>
</organism>
<sequence length="59" mass="6331">MIRCLDIVIVGLIEASSFSALVRKDKTPTVGSRRVPFNAGYVEIPVVAYAAHRGQALSS</sequence>
<evidence type="ECO:0000313" key="1">
    <source>
        <dbReference type="EMBL" id="EET08457.1"/>
    </source>
</evidence>
<dbReference type="AlphaFoldDB" id="A0A0E1WFU5"/>
<gene>
    <name evidence="1" type="ORF">BURPS1710A_0911</name>
</gene>
<dbReference type="Proteomes" id="UP000001812">
    <property type="component" value="Chromosome I"/>
</dbReference>
<reference evidence="1" key="1">
    <citation type="submission" date="2009-05" db="EMBL/GenBank/DDBJ databases">
        <authorList>
            <person name="Harkins D.M."/>
            <person name="DeShazer D."/>
            <person name="Woods D.E."/>
            <person name="Brinkac L.M."/>
            <person name="Brown K.A."/>
            <person name="Hung G.C."/>
            <person name="Tuanyok A."/>
            <person name="Zhang B."/>
            <person name="Nierman W.C."/>
        </authorList>
    </citation>
    <scope>NUCLEOTIDE SEQUENCE [LARGE SCALE GENOMIC DNA]</scope>
    <source>
        <strain evidence="1">1710a</strain>
    </source>
</reference>